<evidence type="ECO:0000259" key="13">
    <source>
        <dbReference type="Pfam" id="PF02770"/>
    </source>
</evidence>
<comment type="cofactor">
    <cofactor evidence="1">
        <name>FAD</name>
        <dbReference type="ChEBI" id="CHEBI:57692"/>
    </cofactor>
</comment>
<dbReference type="InterPro" id="IPR020845">
    <property type="entry name" value="AMP-binding_CS"/>
</dbReference>
<dbReference type="EMBL" id="JAVDXZ010000001">
    <property type="protein sequence ID" value="MDR7328383.1"/>
    <property type="molecule type" value="Genomic_DNA"/>
</dbReference>
<dbReference type="Pfam" id="PF00501">
    <property type="entry name" value="AMP-binding"/>
    <property type="match status" value="1"/>
</dbReference>
<sequence>MPTQFEMLLDADDLTRYTESGHWKNKILLDYFDEAVAAHPHKLCIVEPNNRHPYNRLADDVDLAAHALLELGVEPADVIGIQLPNWYEWLVIHLAAQRVGAITNPLIPIYRDKEIGHMAKTAKVSVLFIPETFRHFNYMDMVDRLRDDLPDLKHTIVLRGTHTRKGFDNFENFLEIGRARREANPADFSPLRPDPNEIALIMFTSGTTGKPKGVMHTHNTVLAGALPWPDKLGLNEESVIHMASTFGHLTGYLYGVSLPLMLGATGVFQDVWNVDYFVYLVEKYRINHTSGAATFLHDLLYAENLEHYDLSSLKHFCCMGAPIPRSFITEAKEKLPEMSVFGGWGMTECCLSTMGHPSDPPEKIANTDGRPLDGMKVRTVDEDGTEVPPNQIGRLQVQGPFLFRGYLGQLDVTREEMDGDWYDTGDLAVIDEDGYVSLSGRSKDVIIRGGENVPVAKIEDVIIQHPDVRDLVVVGMPHDRLQEIAAAVVVMEPHREPLTMDALKKHLDAKSVPKQYWPEYLEVTDSIPRTPSGKPQKFIVREHLAKVAQQLKDDQAAETSTVTPGQVTASPVLKSRNGSWWGPVDVTGLDGMFSTEEKTTALQVRKFVDQNIRPNIAQWYNDAHFPREIIPELGKLGVLGMHIHGYGCPGKSSVQYGLAAQELEAGDSGLRTFVSVQGSLAMSAIAKHGSLDQKLEWLPKMATGEAVGCFGLTEPTAGSDPASMLTTAKQEPSGDWVLNGAKRWIGLASIADVAIIWAQTEEIGNGRGVRGFVVPTDTPGFSTEVIEPKLSMRASIQCEIHLDNVRLPSTAMLPKDSAVGLKGPFACLNEARYGIIWGVMGAARDSFNAALEYGNHRTQFGTPLTHFQLTQAKLADMAVAINKGYHTAVHIGRMKDTVGLRPETISMGKLDNTRVAIEIARDARAMLGGNGISLDYSPLRHAANLESVRTYEGTDEIHQLTIGRAITGAAAFHAAS</sequence>
<proteinExistence type="inferred from homology"/>
<protein>
    <recommendedName>
        <fullName evidence="9">glutaryl-CoA dehydrogenase (ETF)</fullName>
        <ecNumber evidence="9">1.3.8.6</ecNumber>
    </recommendedName>
</protein>
<dbReference type="PROSITE" id="PS00072">
    <property type="entry name" value="ACYL_COA_DH_1"/>
    <property type="match status" value="1"/>
</dbReference>
<dbReference type="InterPro" id="IPR042099">
    <property type="entry name" value="ANL_N_sf"/>
</dbReference>
<feature type="domain" description="Acyl-CoA oxidase/dehydrogenase middle" evidence="13">
    <location>
        <begin position="709"/>
        <end position="805"/>
    </location>
</feature>
<name>A0ABU1ZWT4_9CORY</name>
<keyword evidence="5" id="KW-0809">Transit peptide</keyword>
<evidence type="ECO:0000256" key="2">
    <source>
        <dbReference type="ARBA" id="ARBA00009347"/>
    </source>
</evidence>
<accession>A0ABU1ZWT4</accession>
<comment type="similarity">
    <text evidence="2">Belongs to the acyl-CoA dehydrogenase family.</text>
</comment>
<keyword evidence="3" id="KW-0285">Flavoprotein</keyword>
<comment type="catalytic activity">
    <reaction evidence="10">
        <text>glutaryl-CoA + oxidized [electron-transfer flavoprotein] + 2 H(+) = (2E)-butenoyl-CoA + reduced [electron-transfer flavoprotein] + CO2</text>
        <dbReference type="Rhea" id="RHEA:13389"/>
        <dbReference type="Rhea" id="RHEA-COMP:10685"/>
        <dbReference type="Rhea" id="RHEA-COMP:10686"/>
        <dbReference type="ChEBI" id="CHEBI:15378"/>
        <dbReference type="ChEBI" id="CHEBI:16526"/>
        <dbReference type="ChEBI" id="CHEBI:57332"/>
        <dbReference type="ChEBI" id="CHEBI:57378"/>
        <dbReference type="ChEBI" id="CHEBI:57692"/>
        <dbReference type="ChEBI" id="CHEBI:58307"/>
        <dbReference type="EC" id="1.3.8.6"/>
    </reaction>
</comment>
<feature type="domain" description="AMP-binding enzyme C-terminal" evidence="15">
    <location>
        <begin position="457"/>
        <end position="534"/>
    </location>
</feature>
<dbReference type="InterPro" id="IPR006091">
    <property type="entry name" value="Acyl-CoA_Oxase/DH_mid-dom"/>
</dbReference>
<dbReference type="Gene3D" id="3.40.50.12780">
    <property type="entry name" value="N-terminal domain of ligase-like"/>
    <property type="match status" value="1"/>
</dbReference>
<dbReference type="PROSITE" id="PS00455">
    <property type="entry name" value="AMP_BINDING"/>
    <property type="match status" value="1"/>
</dbReference>
<keyword evidence="4" id="KW-0274">FAD</keyword>
<dbReference type="InterPro" id="IPR009075">
    <property type="entry name" value="AcylCo_DH/oxidase_C"/>
</dbReference>
<dbReference type="InterPro" id="IPR000873">
    <property type="entry name" value="AMP-dep_synth/lig_dom"/>
</dbReference>
<evidence type="ECO:0000313" key="17">
    <source>
        <dbReference type="Proteomes" id="UP001180840"/>
    </source>
</evidence>
<dbReference type="Gene3D" id="2.40.110.10">
    <property type="entry name" value="Butyryl-CoA Dehydrogenase, subunit A, domain 2"/>
    <property type="match status" value="1"/>
</dbReference>
<evidence type="ECO:0000256" key="7">
    <source>
        <dbReference type="ARBA" id="ARBA00037899"/>
    </source>
</evidence>
<dbReference type="Gene3D" id="1.20.140.10">
    <property type="entry name" value="Butyryl-CoA Dehydrogenase, subunit A, domain 3"/>
    <property type="match status" value="1"/>
</dbReference>
<evidence type="ECO:0000256" key="9">
    <source>
        <dbReference type="ARBA" id="ARBA00039033"/>
    </source>
</evidence>
<evidence type="ECO:0000259" key="14">
    <source>
        <dbReference type="Pfam" id="PF02771"/>
    </source>
</evidence>
<dbReference type="InterPro" id="IPR013786">
    <property type="entry name" value="AcylCoA_DH/ox_N"/>
</dbReference>
<dbReference type="PANTHER" id="PTHR42807:SF1">
    <property type="entry name" value="GLUTARYL-COA DEHYDROGENASE, MITOCHONDRIAL"/>
    <property type="match status" value="1"/>
</dbReference>
<keyword evidence="6" id="KW-0560">Oxidoreductase</keyword>
<feature type="domain" description="Acyl-CoA dehydrogenase/oxidase N-terminal" evidence="14">
    <location>
        <begin position="595"/>
        <end position="705"/>
    </location>
</feature>
<evidence type="ECO:0000256" key="6">
    <source>
        <dbReference type="ARBA" id="ARBA00023002"/>
    </source>
</evidence>
<dbReference type="Gene3D" id="3.30.300.30">
    <property type="match status" value="1"/>
</dbReference>
<evidence type="ECO:0000259" key="12">
    <source>
        <dbReference type="Pfam" id="PF00501"/>
    </source>
</evidence>
<dbReference type="InterPro" id="IPR045851">
    <property type="entry name" value="AMP-bd_C_sf"/>
</dbReference>
<dbReference type="InterPro" id="IPR046373">
    <property type="entry name" value="Acyl-CoA_Oxase/DH_mid-dom_sf"/>
</dbReference>
<dbReference type="EC" id="1.3.8.6" evidence="9"/>
<feature type="domain" description="AMP-dependent synthetase/ligase" evidence="12">
    <location>
        <begin position="32"/>
        <end position="407"/>
    </location>
</feature>
<dbReference type="Gene3D" id="1.10.540.10">
    <property type="entry name" value="Acyl-CoA dehydrogenase/oxidase, N-terminal domain"/>
    <property type="match status" value="1"/>
</dbReference>
<dbReference type="Pfam" id="PF13193">
    <property type="entry name" value="AMP-binding_C"/>
    <property type="match status" value="1"/>
</dbReference>
<evidence type="ECO:0000256" key="1">
    <source>
        <dbReference type="ARBA" id="ARBA00001974"/>
    </source>
</evidence>
<dbReference type="InterPro" id="IPR036250">
    <property type="entry name" value="AcylCo_DH-like_C"/>
</dbReference>
<dbReference type="InterPro" id="IPR009100">
    <property type="entry name" value="AcylCoA_DH/oxidase_NM_dom_sf"/>
</dbReference>
<dbReference type="PANTHER" id="PTHR42807">
    <property type="entry name" value="GLUTARYL-COA DEHYDROGENASE, MITOCHONDRIAL"/>
    <property type="match status" value="1"/>
</dbReference>
<evidence type="ECO:0000256" key="8">
    <source>
        <dbReference type="ARBA" id="ARBA00037927"/>
    </source>
</evidence>
<evidence type="ECO:0000256" key="4">
    <source>
        <dbReference type="ARBA" id="ARBA00022827"/>
    </source>
</evidence>
<gene>
    <name evidence="16" type="ORF">J2S39_000059</name>
</gene>
<organism evidence="16 17">
    <name type="scientific">Corynebacterium guangdongense</name>
    <dbReference type="NCBI Taxonomy" id="1783348"/>
    <lineage>
        <taxon>Bacteria</taxon>
        <taxon>Bacillati</taxon>
        <taxon>Actinomycetota</taxon>
        <taxon>Actinomycetes</taxon>
        <taxon>Mycobacteriales</taxon>
        <taxon>Corynebacteriaceae</taxon>
        <taxon>Corynebacterium</taxon>
    </lineage>
</organism>
<keyword evidence="17" id="KW-1185">Reference proteome</keyword>
<dbReference type="Pfam" id="PF02770">
    <property type="entry name" value="Acyl-CoA_dh_M"/>
    <property type="match status" value="1"/>
</dbReference>
<evidence type="ECO:0000256" key="10">
    <source>
        <dbReference type="ARBA" id="ARBA00049493"/>
    </source>
</evidence>
<dbReference type="Pfam" id="PF00441">
    <property type="entry name" value="Acyl-CoA_dh_1"/>
    <property type="match status" value="1"/>
</dbReference>
<feature type="domain" description="Acyl-CoA dehydrogenase/oxidase C-terminal" evidence="11">
    <location>
        <begin position="826"/>
        <end position="966"/>
    </location>
</feature>
<dbReference type="InterPro" id="IPR052033">
    <property type="entry name" value="Glutaryl-CoA_DH_mitochondrial"/>
</dbReference>
<dbReference type="SUPFAM" id="SSF56645">
    <property type="entry name" value="Acyl-CoA dehydrogenase NM domain-like"/>
    <property type="match status" value="1"/>
</dbReference>
<dbReference type="InterPro" id="IPR037069">
    <property type="entry name" value="AcylCoA_DH/ox_N_sf"/>
</dbReference>
<evidence type="ECO:0000256" key="5">
    <source>
        <dbReference type="ARBA" id="ARBA00022946"/>
    </source>
</evidence>
<dbReference type="InterPro" id="IPR025110">
    <property type="entry name" value="AMP-bd_C"/>
</dbReference>
<comment type="pathway">
    <text evidence="8">Amino-acid metabolism; tryptophan metabolism.</text>
</comment>
<evidence type="ECO:0000256" key="3">
    <source>
        <dbReference type="ARBA" id="ARBA00022630"/>
    </source>
</evidence>
<evidence type="ECO:0000259" key="11">
    <source>
        <dbReference type="Pfam" id="PF00441"/>
    </source>
</evidence>
<evidence type="ECO:0000313" key="16">
    <source>
        <dbReference type="EMBL" id="MDR7328383.1"/>
    </source>
</evidence>
<comment type="caution">
    <text evidence="16">The sequence shown here is derived from an EMBL/GenBank/DDBJ whole genome shotgun (WGS) entry which is preliminary data.</text>
</comment>
<dbReference type="SUPFAM" id="SSF47203">
    <property type="entry name" value="Acyl-CoA dehydrogenase C-terminal domain-like"/>
    <property type="match status" value="1"/>
</dbReference>
<comment type="pathway">
    <text evidence="7">Amino-acid metabolism; lysine degradation.</text>
</comment>
<evidence type="ECO:0000259" key="15">
    <source>
        <dbReference type="Pfam" id="PF13193"/>
    </source>
</evidence>
<dbReference type="Pfam" id="PF02771">
    <property type="entry name" value="Acyl-CoA_dh_N"/>
    <property type="match status" value="1"/>
</dbReference>
<reference evidence="16" key="1">
    <citation type="submission" date="2023-07" db="EMBL/GenBank/DDBJ databases">
        <title>Sequencing the genomes of 1000 actinobacteria strains.</title>
        <authorList>
            <person name="Klenk H.-P."/>
        </authorList>
    </citation>
    <scope>NUCLEOTIDE SEQUENCE</scope>
    <source>
        <strain evidence="16">DSM 107476</strain>
    </source>
</reference>
<dbReference type="SUPFAM" id="SSF56801">
    <property type="entry name" value="Acetyl-CoA synthetase-like"/>
    <property type="match status" value="1"/>
</dbReference>
<dbReference type="Proteomes" id="UP001180840">
    <property type="component" value="Unassembled WGS sequence"/>
</dbReference>
<dbReference type="InterPro" id="IPR006089">
    <property type="entry name" value="Acyl-CoA_DH_CS"/>
</dbReference>